<dbReference type="SUPFAM" id="SSF47986">
    <property type="entry name" value="DEATH domain"/>
    <property type="match status" value="1"/>
</dbReference>
<keyword evidence="2" id="KW-1185">Reference proteome</keyword>
<dbReference type="PANTHER" id="PTHR46874">
    <property type="entry name" value="TUMOR NECROSIS FACTOR RECEPTOR SUPERFAMILY MEMBER 6"/>
    <property type="match status" value="1"/>
</dbReference>
<sequence>MTSKAISIICKELKLAECKTFCRTLDVTEVEIDTIMNNNPHDTETQKYKMLDLWMRRCGSKDTASILHDKLFEMEFLNAAEKVKSLPQSQGSTTSVDDIASGIQEVSLGSTAYDECPLGTQESSTNLKKGPRRPRTMKIKNLKYSELDEFCSDMSVERENSEYIVYISPK</sequence>
<dbReference type="Gene3D" id="1.10.533.10">
    <property type="entry name" value="Death Domain, Fas"/>
    <property type="match status" value="1"/>
</dbReference>
<reference evidence="3" key="1">
    <citation type="submission" date="2025-08" db="UniProtKB">
        <authorList>
            <consortium name="RefSeq"/>
        </authorList>
    </citation>
    <scope>IDENTIFICATION</scope>
    <source>
        <tissue evidence="3">Testes</tissue>
    </source>
</reference>
<dbReference type="InterPro" id="IPR011029">
    <property type="entry name" value="DEATH-like_dom_sf"/>
</dbReference>
<dbReference type="PROSITE" id="PS50017">
    <property type="entry name" value="DEATH_DOMAIN"/>
    <property type="match status" value="1"/>
</dbReference>
<protein>
    <submittedName>
        <fullName evidence="3">Uncharacterized protein LOC102810391</fullName>
    </submittedName>
</protein>
<dbReference type="RefSeq" id="XP_006818426.1">
    <property type="nucleotide sequence ID" value="XM_006818363.1"/>
</dbReference>
<dbReference type="Proteomes" id="UP000694865">
    <property type="component" value="Unplaced"/>
</dbReference>
<dbReference type="Pfam" id="PF00531">
    <property type="entry name" value="Death"/>
    <property type="match status" value="1"/>
</dbReference>
<name>A0ABM0MEI5_SACKO</name>
<evidence type="ECO:0000313" key="2">
    <source>
        <dbReference type="Proteomes" id="UP000694865"/>
    </source>
</evidence>
<evidence type="ECO:0000313" key="3">
    <source>
        <dbReference type="RefSeq" id="XP_006818426.1"/>
    </source>
</evidence>
<dbReference type="PANTHER" id="PTHR46874:SF1">
    <property type="entry name" value="TUMOR NECROSIS FACTOR RECEPTOR SUPERFAMILY MEMBER 6"/>
    <property type="match status" value="1"/>
</dbReference>
<proteinExistence type="predicted"/>
<dbReference type="InterPro" id="IPR000488">
    <property type="entry name" value="Death_dom"/>
</dbReference>
<organism evidence="2 3">
    <name type="scientific">Saccoglossus kowalevskii</name>
    <name type="common">Acorn worm</name>
    <dbReference type="NCBI Taxonomy" id="10224"/>
    <lineage>
        <taxon>Eukaryota</taxon>
        <taxon>Metazoa</taxon>
        <taxon>Hemichordata</taxon>
        <taxon>Enteropneusta</taxon>
        <taxon>Harrimaniidae</taxon>
        <taxon>Saccoglossus</taxon>
    </lineage>
</organism>
<dbReference type="CDD" id="cd01670">
    <property type="entry name" value="Death"/>
    <property type="match status" value="1"/>
</dbReference>
<dbReference type="GeneID" id="102810391"/>
<gene>
    <name evidence="3" type="primary">LOC102810391</name>
</gene>
<evidence type="ECO:0000259" key="1">
    <source>
        <dbReference type="PROSITE" id="PS50017"/>
    </source>
</evidence>
<accession>A0ABM0MEI5</accession>
<feature type="domain" description="Death" evidence="1">
    <location>
        <begin position="19"/>
        <end position="87"/>
    </location>
</feature>